<name>A0A9P8SF42_9HYPO</name>
<comment type="caution">
    <text evidence="1">The sequence shown here is derived from an EMBL/GenBank/DDBJ whole genome shotgun (WGS) entry which is preliminary data.</text>
</comment>
<proteinExistence type="predicted"/>
<dbReference type="EMBL" id="JAIZPD010000010">
    <property type="protein sequence ID" value="KAH0960498.1"/>
    <property type="molecule type" value="Genomic_DNA"/>
</dbReference>
<dbReference type="OrthoDB" id="4948765at2759"/>
<evidence type="ECO:0000313" key="2">
    <source>
        <dbReference type="Proteomes" id="UP000824596"/>
    </source>
</evidence>
<organism evidence="1 2">
    <name type="scientific">Hirsutella rhossiliensis</name>
    <dbReference type="NCBI Taxonomy" id="111463"/>
    <lineage>
        <taxon>Eukaryota</taxon>
        <taxon>Fungi</taxon>
        <taxon>Dikarya</taxon>
        <taxon>Ascomycota</taxon>
        <taxon>Pezizomycotina</taxon>
        <taxon>Sordariomycetes</taxon>
        <taxon>Hypocreomycetidae</taxon>
        <taxon>Hypocreales</taxon>
        <taxon>Ophiocordycipitaceae</taxon>
        <taxon>Hirsutella</taxon>
    </lineage>
</organism>
<sequence>MLDTGASDVSTAGLDQFHAWQREDHCATLDTTRAGQAGISFGDGPRIVSVADMDRLGLFFNNQTNEVVRDDIRVPAVRKWGHAWFHLARLHRLLRCAGHDDIDEQFTLRDDREFNFEITADVVQIGGKPVLHTPTKAPRTLCATSLRRAYDILQAELGAPFEQSDTQEINNLIAQGVFEFIRFDPVAHKGQRLFKAYEKSRLVIQGYNDRDKENILTQSPTVQRAAQRLLLSIAPSLAGEASVFLRDITQAYIQSKTPLNPESAAGFGMVAMQTDDTLLLASPEFAAAEEKEIQKAKLRSKPRSQLSATTPLEFNGCTLLAEKDDLIIQQKGQGQKLATIFLSSTDRAQQYAQQRARGAYIASICQPEATSQLGFVIVLANEEQSPADFTIRGNVLHWSSTKSKRVTRSVLASEIYGMVQGFDMAIVIATTLQAIVKQLDLPPTPLIVCTDSYSLYECLVKLGTTKEKRLMIDIMALRQSYEQREMAEIPPNRALERLIETNRLTIRVEGYVQRPVTADTT</sequence>
<dbReference type="GeneID" id="68357782"/>
<reference evidence="1" key="1">
    <citation type="submission" date="2021-09" db="EMBL/GenBank/DDBJ databases">
        <title>A high-quality genome of the endoparasitic fungus Hirsutella rhossiliensis with a comparison of Hirsutella genomes reveals transposable elements contributing to genome size variation.</title>
        <authorList>
            <person name="Lin R."/>
            <person name="Jiao Y."/>
            <person name="Sun X."/>
            <person name="Ling J."/>
            <person name="Xie B."/>
            <person name="Cheng X."/>
        </authorList>
    </citation>
    <scope>NUCLEOTIDE SEQUENCE</scope>
    <source>
        <strain evidence="1">HR02</strain>
    </source>
</reference>
<dbReference type="AlphaFoldDB" id="A0A9P8SF42"/>
<evidence type="ECO:0000313" key="1">
    <source>
        <dbReference type="EMBL" id="KAH0960498.1"/>
    </source>
</evidence>
<dbReference type="RefSeq" id="XP_044718011.1">
    <property type="nucleotide sequence ID" value="XM_044867124.1"/>
</dbReference>
<keyword evidence="2" id="KW-1185">Reference proteome</keyword>
<gene>
    <name evidence="1" type="ORF">HRG_08653</name>
</gene>
<protein>
    <submittedName>
        <fullName evidence="1">Polyprotein</fullName>
    </submittedName>
</protein>
<dbReference type="Proteomes" id="UP000824596">
    <property type="component" value="Unassembled WGS sequence"/>
</dbReference>
<accession>A0A9P8SF42</accession>